<proteinExistence type="predicted"/>
<feature type="transmembrane region" description="Helical" evidence="10">
    <location>
        <begin position="195"/>
        <end position="217"/>
    </location>
</feature>
<dbReference type="AlphaFoldDB" id="A0A915J1S7"/>
<evidence type="ECO:0000259" key="11">
    <source>
        <dbReference type="PROSITE" id="PS50262"/>
    </source>
</evidence>
<feature type="transmembrane region" description="Helical" evidence="10">
    <location>
        <begin position="76"/>
        <end position="93"/>
    </location>
</feature>
<evidence type="ECO:0000256" key="2">
    <source>
        <dbReference type="ARBA" id="ARBA00022475"/>
    </source>
</evidence>
<reference evidence="13" key="1">
    <citation type="submission" date="2022-11" db="UniProtKB">
        <authorList>
            <consortium name="WormBaseParasite"/>
        </authorList>
    </citation>
    <scope>IDENTIFICATION</scope>
</reference>
<keyword evidence="6 10" id="KW-0472">Membrane</keyword>
<keyword evidence="7" id="KW-0675">Receptor</keyword>
<evidence type="ECO:0000256" key="10">
    <source>
        <dbReference type="SAM" id="Phobius"/>
    </source>
</evidence>
<keyword evidence="3 10" id="KW-0812">Transmembrane</keyword>
<feature type="transmembrane region" description="Helical" evidence="10">
    <location>
        <begin position="32"/>
        <end position="56"/>
    </location>
</feature>
<evidence type="ECO:0000256" key="7">
    <source>
        <dbReference type="ARBA" id="ARBA00023170"/>
    </source>
</evidence>
<evidence type="ECO:0000256" key="3">
    <source>
        <dbReference type="ARBA" id="ARBA00022692"/>
    </source>
</evidence>
<dbReference type="InterPro" id="IPR019424">
    <property type="entry name" value="7TM_GPCR_Srsx"/>
</dbReference>
<dbReference type="GO" id="GO:0005886">
    <property type="term" value="C:plasma membrane"/>
    <property type="evidence" value="ECO:0007669"/>
    <property type="project" value="UniProtKB-SubCell"/>
</dbReference>
<keyword evidence="9" id="KW-0807">Transducer</keyword>
<evidence type="ECO:0000256" key="1">
    <source>
        <dbReference type="ARBA" id="ARBA00004651"/>
    </source>
</evidence>
<dbReference type="SUPFAM" id="SSF81321">
    <property type="entry name" value="Family A G protein-coupled receptor-like"/>
    <property type="match status" value="1"/>
</dbReference>
<dbReference type="PROSITE" id="PS50262">
    <property type="entry name" value="G_PROTEIN_RECEP_F1_2"/>
    <property type="match status" value="1"/>
</dbReference>
<accession>A0A915J1S7</accession>
<evidence type="ECO:0000313" key="12">
    <source>
        <dbReference type="Proteomes" id="UP000887565"/>
    </source>
</evidence>
<dbReference type="GO" id="GO:0004930">
    <property type="term" value="F:G protein-coupled receptor activity"/>
    <property type="evidence" value="ECO:0007669"/>
    <property type="project" value="UniProtKB-KW"/>
</dbReference>
<keyword evidence="2" id="KW-1003">Cell membrane</keyword>
<dbReference type="PANTHER" id="PTHR24246">
    <property type="entry name" value="OLFACTORY RECEPTOR AND ADENOSINE RECEPTOR"/>
    <property type="match status" value="1"/>
</dbReference>
<sequence length="256" mass="29121">MVVNYSQNQNVCNFNRFSAEDVVSLTTMRFQVYAFMVWIFCAVLNLVGGSFTFLVIRLNKALQTDTHTFLQHANGAVFVASFSFAACAVVHLFNAGDNRSLQNGDQHYFFRCFLYIGHQSLFLSTANSFTLVITIDRFVATVFPIAYKNRSKSYKRRLVGLVWVVELVIFGSSYFDTTGSRLPVCVFVLVEGDFFFYFMVCKLMAFSLISIVLYLMVAIKLIYRAHKVAATTVQQIKTVRQIQISTISTMADKVNY</sequence>
<keyword evidence="4 10" id="KW-1133">Transmembrane helix</keyword>
<dbReference type="PANTHER" id="PTHR24246:SF27">
    <property type="entry name" value="ADENOSINE RECEPTOR, ISOFORM A"/>
    <property type="match status" value="1"/>
</dbReference>
<evidence type="ECO:0000256" key="8">
    <source>
        <dbReference type="ARBA" id="ARBA00023180"/>
    </source>
</evidence>
<evidence type="ECO:0000256" key="5">
    <source>
        <dbReference type="ARBA" id="ARBA00023040"/>
    </source>
</evidence>
<dbReference type="Proteomes" id="UP000887565">
    <property type="component" value="Unplaced"/>
</dbReference>
<name>A0A915J1S7_ROMCU</name>
<comment type="subcellular location">
    <subcellularLocation>
        <location evidence="1">Cell membrane</location>
        <topology evidence="1">Multi-pass membrane protein</topology>
    </subcellularLocation>
</comment>
<keyword evidence="5" id="KW-0297">G-protein coupled receptor</keyword>
<dbReference type="Gene3D" id="1.20.1070.10">
    <property type="entry name" value="Rhodopsin 7-helix transmembrane proteins"/>
    <property type="match status" value="1"/>
</dbReference>
<dbReference type="Pfam" id="PF10320">
    <property type="entry name" value="7TM_GPCR_Srsx"/>
    <property type="match status" value="1"/>
</dbReference>
<dbReference type="WBParaSite" id="nRc.2.0.1.t20059-RA">
    <property type="protein sequence ID" value="nRc.2.0.1.t20059-RA"/>
    <property type="gene ID" value="nRc.2.0.1.g20059"/>
</dbReference>
<dbReference type="InterPro" id="IPR017452">
    <property type="entry name" value="GPCR_Rhodpsn_7TM"/>
</dbReference>
<organism evidence="12 13">
    <name type="scientific">Romanomermis culicivorax</name>
    <name type="common">Nematode worm</name>
    <dbReference type="NCBI Taxonomy" id="13658"/>
    <lineage>
        <taxon>Eukaryota</taxon>
        <taxon>Metazoa</taxon>
        <taxon>Ecdysozoa</taxon>
        <taxon>Nematoda</taxon>
        <taxon>Enoplea</taxon>
        <taxon>Dorylaimia</taxon>
        <taxon>Mermithida</taxon>
        <taxon>Mermithoidea</taxon>
        <taxon>Mermithidae</taxon>
        <taxon>Romanomermis</taxon>
    </lineage>
</organism>
<protein>
    <submittedName>
        <fullName evidence="13">G-protein coupled receptors family 1 profile domain-containing protein</fullName>
    </submittedName>
</protein>
<keyword evidence="8" id="KW-0325">Glycoprotein</keyword>
<evidence type="ECO:0000256" key="9">
    <source>
        <dbReference type="ARBA" id="ARBA00023224"/>
    </source>
</evidence>
<evidence type="ECO:0000256" key="4">
    <source>
        <dbReference type="ARBA" id="ARBA00022989"/>
    </source>
</evidence>
<keyword evidence="12" id="KW-1185">Reference proteome</keyword>
<evidence type="ECO:0000256" key="6">
    <source>
        <dbReference type="ARBA" id="ARBA00023136"/>
    </source>
</evidence>
<feature type="transmembrane region" description="Helical" evidence="10">
    <location>
        <begin position="158"/>
        <end position="175"/>
    </location>
</feature>
<evidence type="ECO:0000313" key="13">
    <source>
        <dbReference type="WBParaSite" id="nRc.2.0.1.t20059-RA"/>
    </source>
</evidence>
<feature type="domain" description="G-protein coupled receptors family 1 profile" evidence="11">
    <location>
        <begin position="48"/>
        <end position="256"/>
    </location>
</feature>